<gene>
    <name evidence="2" type="ORF">XthCFBP4691_08700</name>
</gene>
<keyword evidence="3" id="KW-1185">Reference proteome</keyword>
<sequence length="92" mass="10213">MRPNSELFLLLGVLWSAPLAFGYFCAWWAQQRGRSAVGWFLFGFLLLPTAGLWLLAIHGDDRDGRGKSKDKSIGRGDLLATRKDVICACIPC</sequence>
<proteinExistence type="predicted"/>
<dbReference type="RefSeq" id="WP_128420052.1">
    <property type="nucleotide sequence ID" value="NZ_CP049017.1"/>
</dbReference>
<dbReference type="AlphaFoldDB" id="A0A2S6ZFZ2"/>
<keyword evidence="1" id="KW-0812">Transmembrane</keyword>
<dbReference type="Proteomes" id="UP000239898">
    <property type="component" value="Unassembled WGS sequence"/>
</dbReference>
<reference evidence="2 3" key="1">
    <citation type="submission" date="2016-08" db="EMBL/GenBank/DDBJ databases">
        <title>Evolution of the type three secretion system and type three effector repertoires in Xanthomonas.</title>
        <authorList>
            <person name="Merda D."/>
            <person name="Briand M."/>
            <person name="Bosis E."/>
            <person name="Rousseau C."/>
            <person name="Portier P."/>
            <person name="Jacques M.-A."/>
            <person name="Fischer-Le Saux M."/>
        </authorList>
    </citation>
    <scope>NUCLEOTIDE SEQUENCE [LARGE SCALE GENOMIC DNA]</scope>
    <source>
        <strain evidence="2 3">CFBP 4691</strain>
    </source>
</reference>
<dbReference type="OrthoDB" id="3078771at2"/>
<evidence type="ECO:0000313" key="3">
    <source>
        <dbReference type="Proteomes" id="UP000239898"/>
    </source>
</evidence>
<protein>
    <submittedName>
        <fullName evidence="2">Uncharacterized protein</fullName>
    </submittedName>
</protein>
<name>A0A2S6ZFZ2_9XANT</name>
<comment type="caution">
    <text evidence="2">The sequence shown here is derived from an EMBL/GenBank/DDBJ whole genome shotgun (WGS) entry which is preliminary data.</text>
</comment>
<accession>A0A2S6ZFZ2</accession>
<dbReference type="EMBL" id="MIGX01000032">
    <property type="protein sequence ID" value="PPT91198.1"/>
    <property type="molecule type" value="Genomic_DNA"/>
</dbReference>
<evidence type="ECO:0000313" key="2">
    <source>
        <dbReference type="EMBL" id="PPT91198.1"/>
    </source>
</evidence>
<organism evidence="2 3">
    <name type="scientific">Xanthomonas theicola</name>
    <dbReference type="NCBI Taxonomy" id="56464"/>
    <lineage>
        <taxon>Bacteria</taxon>
        <taxon>Pseudomonadati</taxon>
        <taxon>Pseudomonadota</taxon>
        <taxon>Gammaproteobacteria</taxon>
        <taxon>Lysobacterales</taxon>
        <taxon>Lysobacteraceae</taxon>
        <taxon>Xanthomonas</taxon>
    </lineage>
</organism>
<keyword evidence="1" id="KW-1133">Transmembrane helix</keyword>
<feature type="transmembrane region" description="Helical" evidence="1">
    <location>
        <begin position="38"/>
        <end position="57"/>
    </location>
</feature>
<evidence type="ECO:0000256" key="1">
    <source>
        <dbReference type="SAM" id="Phobius"/>
    </source>
</evidence>
<keyword evidence="1" id="KW-0472">Membrane</keyword>